<dbReference type="GO" id="GO:0022821">
    <property type="term" value="F:solute:potassium antiporter activity"/>
    <property type="evidence" value="ECO:0007669"/>
    <property type="project" value="TreeGrafter"/>
</dbReference>
<gene>
    <name evidence="7" type="ORF">RJ640_006505</name>
</gene>
<proteinExistence type="predicted"/>
<evidence type="ECO:0000256" key="5">
    <source>
        <dbReference type="ARBA" id="ARBA00023136"/>
    </source>
</evidence>
<evidence type="ECO:0000313" key="7">
    <source>
        <dbReference type="EMBL" id="KAK2983492.1"/>
    </source>
</evidence>
<evidence type="ECO:0000256" key="2">
    <source>
        <dbReference type="ARBA" id="ARBA00022448"/>
    </source>
</evidence>
<protein>
    <submittedName>
        <fullName evidence="7">Uncharacterized protein</fullName>
    </submittedName>
</protein>
<keyword evidence="4 6" id="KW-1133">Transmembrane helix</keyword>
<keyword evidence="3 6" id="KW-0812">Transmembrane</keyword>
<dbReference type="GO" id="GO:0005886">
    <property type="term" value="C:plasma membrane"/>
    <property type="evidence" value="ECO:0007669"/>
    <property type="project" value="TreeGrafter"/>
</dbReference>
<sequence>MKGSPVDKKSPVGEAGIGFGLLVFQLFLYPFVEKIVGPIVIARISGVLTIPLLTSYPYIAMLTGFSLTLVLNCASVLKNSFSVSASINL</sequence>
<accession>A0AA88UQ24</accession>
<keyword evidence="8" id="KW-1185">Reference proteome</keyword>
<name>A0AA88UQ24_9ASTE</name>
<organism evidence="7 8">
    <name type="scientific">Escallonia rubra</name>
    <dbReference type="NCBI Taxonomy" id="112253"/>
    <lineage>
        <taxon>Eukaryota</taxon>
        <taxon>Viridiplantae</taxon>
        <taxon>Streptophyta</taxon>
        <taxon>Embryophyta</taxon>
        <taxon>Tracheophyta</taxon>
        <taxon>Spermatophyta</taxon>
        <taxon>Magnoliopsida</taxon>
        <taxon>eudicotyledons</taxon>
        <taxon>Gunneridae</taxon>
        <taxon>Pentapetalae</taxon>
        <taxon>asterids</taxon>
        <taxon>campanulids</taxon>
        <taxon>Escalloniales</taxon>
        <taxon>Escalloniaceae</taxon>
        <taxon>Escallonia</taxon>
    </lineage>
</organism>
<evidence type="ECO:0000256" key="4">
    <source>
        <dbReference type="ARBA" id="ARBA00022989"/>
    </source>
</evidence>
<evidence type="ECO:0000256" key="6">
    <source>
        <dbReference type="SAM" id="Phobius"/>
    </source>
</evidence>
<evidence type="ECO:0000256" key="3">
    <source>
        <dbReference type="ARBA" id="ARBA00022692"/>
    </source>
</evidence>
<comment type="subcellular location">
    <subcellularLocation>
        <location evidence="1">Membrane</location>
        <topology evidence="1">Multi-pass membrane protein</topology>
    </subcellularLocation>
</comment>
<dbReference type="PANTHER" id="PTHR23504">
    <property type="entry name" value="MAJOR FACILITATOR SUPERFAMILY DOMAIN-CONTAINING PROTEIN 10"/>
    <property type="match status" value="1"/>
</dbReference>
<comment type="caution">
    <text evidence="7">The sequence shown here is derived from an EMBL/GenBank/DDBJ whole genome shotgun (WGS) entry which is preliminary data.</text>
</comment>
<evidence type="ECO:0000256" key="1">
    <source>
        <dbReference type="ARBA" id="ARBA00004141"/>
    </source>
</evidence>
<dbReference type="GO" id="GO:0009705">
    <property type="term" value="C:plant-type vacuole membrane"/>
    <property type="evidence" value="ECO:0007669"/>
    <property type="project" value="TreeGrafter"/>
</dbReference>
<evidence type="ECO:0000313" key="8">
    <source>
        <dbReference type="Proteomes" id="UP001187471"/>
    </source>
</evidence>
<dbReference type="PANTHER" id="PTHR23504:SF114">
    <property type="entry name" value="PROTEIN ZINC INDUCED FACILITATOR-LIKE 1"/>
    <property type="match status" value="1"/>
</dbReference>
<keyword evidence="2" id="KW-0813">Transport</keyword>
<dbReference type="AlphaFoldDB" id="A0AA88UQ24"/>
<dbReference type="GO" id="GO:0090333">
    <property type="term" value="P:regulation of stomatal closure"/>
    <property type="evidence" value="ECO:0007669"/>
    <property type="project" value="TreeGrafter"/>
</dbReference>
<keyword evidence="5 6" id="KW-0472">Membrane</keyword>
<feature type="transmembrane region" description="Helical" evidence="6">
    <location>
        <begin position="12"/>
        <end position="32"/>
    </location>
</feature>
<dbReference type="Proteomes" id="UP001187471">
    <property type="component" value="Unassembled WGS sequence"/>
</dbReference>
<dbReference type="EMBL" id="JAVXUO010001312">
    <property type="protein sequence ID" value="KAK2983492.1"/>
    <property type="molecule type" value="Genomic_DNA"/>
</dbReference>
<reference evidence="7" key="1">
    <citation type="submission" date="2022-12" db="EMBL/GenBank/DDBJ databases">
        <title>Draft genome assemblies for two species of Escallonia (Escalloniales).</title>
        <authorList>
            <person name="Chanderbali A."/>
            <person name="Dervinis C."/>
            <person name="Anghel I."/>
            <person name="Soltis D."/>
            <person name="Soltis P."/>
            <person name="Zapata F."/>
        </authorList>
    </citation>
    <scope>NUCLEOTIDE SEQUENCE</scope>
    <source>
        <strain evidence="7">UCBG92.1500</strain>
        <tissue evidence="7">Leaf</tissue>
    </source>
</reference>